<proteinExistence type="predicted"/>
<gene>
    <name evidence="9" type="ORF">GXP67_03290</name>
</gene>
<feature type="transmembrane region" description="Helical" evidence="8">
    <location>
        <begin position="296"/>
        <end position="315"/>
    </location>
</feature>
<dbReference type="GO" id="GO:0009103">
    <property type="term" value="P:lipopolysaccharide biosynthetic process"/>
    <property type="evidence" value="ECO:0007669"/>
    <property type="project" value="TreeGrafter"/>
</dbReference>
<dbReference type="CDD" id="cd06853">
    <property type="entry name" value="GT_WecA_like"/>
    <property type="match status" value="1"/>
</dbReference>
<dbReference type="EMBL" id="CP048222">
    <property type="protein sequence ID" value="QHT65758.1"/>
    <property type="molecule type" value="Genomic_DNA"/>
</dbReference>
<feature type="binding site" evidence="7">
    <location>
        <position position="212"/>
    </location>
    <ligand>
        <name>Mg(2+)</name>
        <dbReference type="ChEBI" id="CHEBI:18420"/>
    </ligand>
</feature>
<dbReference type="PANTHER" id="PTHR22926:SF3">
    <property type="entry name" value="UNDECAPRENYL-PHOSPHATE ALPHA-N-ACETYLGLUCOSAMINYL 1-PHOSPHATE TRANSFERASE"/>
    <property type="match status" value="1"/>
</dbReference>
<feature type="transmembrane region" description="Helical" evidence="8">
    <location>
        <begin position="131"/>
        <end position="153"/>
    </location>
</feature>
<keyword evidence="2" id="KW-1003">Cell membrane</keyword>
<evidence type="ECO:0000313" key="9">
    <source>
        <dbReference type="EMBL" id="QHT65758.1"/>
    </source>
</evidence>
<evidence type="ECO:0000256" key="7">
    <source>
        <dbReference type="PIRSR" id="PIRSR600715-1"/>
    </source>
</evidence>
<feature type="transmembrane region" description="Helical" evidence="8">
    <location>
        <begin position="243"/>
        <end position="265"/>
    </location>
</feature>
<evidence type="ECO:0000256" key="8">
    <source>
        <dbReference type="SAM" id="Phobius"/>
    </source>
</evidence>
<feature type="transmembrane region" description="Helical" evidence="8">
    <location>
        <begin position="321"/>
        <end position="341"/>
    </location>
</feature>
<reference evidence="9 10" key="1">
    <citation type="submission" date="2020-01" db="EMBL/GenBank/DDBJ databases">
        <authorList>
            <person name="Kim M.K."/>
        </authorList>
    </citation>
    <scope>NUCLEOTIDE SEQUENCE [LARGE SCALE GENOMIC DNA]</scope>
    <source>
        <strain evidence="9 10">172606-1</strain>
    </source>
</reference>
<keyword evidence="3 9" id="KW-0808">Transferase</keyword>
<dbReference type="Pfam" id="PF00953">
    <property type="entry name" value="Glycos_transf_4"/>
    <property type="match status" value="1"/>
</dbReference>
<dbReference type="PANTHER" id="PTHR22926">
    <property type="entry name" value="PHOSPHO-N-ACETYLMURAMOYL-PENTAPEPTIDE-TRANSFERASE"/>
    <property type="match status" value="1"/>
</dbReference>
<dbReference type="InterPro" id="IPR000715">
    <property type="entry name" value="Glycosyl_transferase_4"/>
</dbReference>
<comment type="cofactor">
    <cofactor evidence="7">
        <name>Mg(2+)</name>
        <dbReference type="ChEBI" id="CHEBI:18420"/>
    </cofactor>
</comment>
<keyword evidence="10" id="KW-1185">Reference proteome</keyword>
<evidence type="ECO:0000256" key="6">
    <source>
        <dbReference type="ARBA" id="ARBA00023136"/>
    </source>
</evidence>
<feature type="transmembrane region" description="Helical" evidence="8">
    <location>
        <begin position="6"/>
        <end position="26"/>
    </location>
</feature>
<feature type="binding site" evidence="7">
    <location>
        <position position="152"/>
    </location>
    <ligand>
        <name>Mg(2+)</name>
        <dbReference type="ChEBI" id="CHEBI:18420"/>
    </ligand>
</feature>
<evidence type="ECO:0000256" key="1">
    <source>
        <dbReference type="ARBA" id="ARBA00004651"/>
    </source>
</evidence>
<evidence type="ECO:0000256" key="3">
    <source>
        <dbReference type="ARBA" id="ARBA00022679"/>
    </source>
</evidence>
<keyword evidence="7" id="KW-0460">Magnesium</keyword>
<dbReference type="GO" id="GO:0046872">
    <property type="term" value="F:metal ion binding"/>
    <property type="evidence" value="ECO:0007669"/>
    <property type="project" value="UniProtKB-KW"/>
</dbReference>
<dbReference type="GO" id="GO:0016780">
    <property type="term" value="F:phosphotransferase activity, for other substituted phosphate groups"/>
    <property type="evidence" value="ECO:0007669"/>
    <property type="project" value="InterPro"/>
</dbReference>
<dbReference type="InterPro" id="IPR018480">
    <property type="entry name" value="PNAcMuramoyl-5peptid_Trfase_CS"/>
</dbReference>
<feature type="transmembrane region" description="Helical" evidence="8">
    <location>
        <begin position="101"/>
        <end position="119"/>
    </location>
</feature>
<comment type="subcellular location">
    <subcellularLocation>
        <location evidence="1">Cell membrane</location>
        <topology evidence="1">Multi-pass membrane protein</topology>
    </subcellularLocation>
</comment>
<dbReference type="RefSeq" id="WP_162441837.1">
    <property type="nucleotide sequence ID" value="NZ_CP048222.1"/>
</dbReference>
<feature type="transmembrane region" description="Helical" evidence="8">
    <location>
        <begin position="160"/>
        <end position="178"/>
    </location>
</feature>
<dbReference type="GO" id="GO:0044038">
    <property type="term" value="P:cell wall macromolecule biosynthetic process"/>
    <property type="evidence" value="ECO:0007669"/>
    <property type="project" value="TreeGrafter"/>
</dbReference>
<keyword evidence="4 8" id="KW-0812">Transmembrane</keyword>
<evidence type="ECO:0000256" key="2">
    <source>
        <dbReference type="ARBA" id="ARBA00022475"/>
    </source>
</evidence>
<feature type="transmembrane region" description="Helical" evidence="8">
    <location>
        <begin position="184"/>
        <end position="201"/>
    </location>
</feature>
<keyword evidence="7" id="KW-0479">Metal-binding</keyword>
<sequence>MLSILTSFLTSFIITYTAIPMVLRVAQIRKIFDEPDERKIHKKTIPALGGVAMFSGLFFSIMFWSQPELFINLRWVILSLVIMFLLGLKDDIVSINPYKKLIGQIVAAMLVVVWGDIRLNSLHGLFGIYELIPAIDIVLSIFVMIVIVNAFNLIDGIDGLAGGIGVIASLVFGGMFLISNEPLLALISFSLTGALLAFLRYNFSPASIFMGDGGSLVTGFILAILCIRFININENLISETSHFPAPAIALAILIVPLADTLRVFIIRIMNKKSPFSADRNHIHHLLLNLRLNHKKAALTLYLMNILFIFMSFAFFHIGVNFLFFLVVVTAFIMSQIPYIILQNKKSEKKENGVLNLFWKR</sequence>
<evidence type="ECO:0000313" key="10">
    <source>
        <dbReference type="Proteomes" id="UP000480178"/>
    </source>
</evidence>
<evidence type="ECO:0000256" key="5">
    <source>
        <dbReference type="ARBA" id="ARBA00022989"/>
    </source>
</evidence>
<feature type="transmembrane region" description="Helical" evidence="8">
    <location>
        <begin position="47"/>
        <end position="65"/>
    </location>
</feature>
<evidence type="ECO:0000256" key="4">
    <source>
        <dbReference type="ARBA" id="ARBA00022692"/>
    </source>
</evidence>
<dbReference type="AlphaFoldDB" id="A0A6C0GD00"/>
<feature type="transmembrane region" description="Helical" evidence="8">
    <location>
        <begin position="213"/>
        <end position="231"/>
    </location>
</feature>
<dbReference type="PROSITE" id="PS01348">
    <property type="entry name" value="MRAY_2"/>
    <property type="match status" value="1"/>
</dbReference>
<accession>A0A6C0GD00</accession>
<dbReference type="KEGG" id="rhoz:GXP67_03290"/>
<feature type="transmembrane region" description="Helical" evidence="8">
    <location>
        <begin position="71"/>
        <end position="89"/>
    </location>
</feature>
<dbReference type="Proteomes" id="UP000480178">
    <property type="component" value="Chromosome"/>
</dbReference>
<organism evidence="9 10">
    <name type="scientific">Rhodocytophaga rosea</name>
    <dbReference type="NCBI Taxonomy" id="2704465"/>
    <lineage>
        <taxon>Bacteria</taxon>
        <taxon>Pseudomonadati</taxon>
        <taxon>Bacteroidota</taxon>
        <taxon>Cytophagia</taxon>
        <taxon>Cytophagales</taxon>
        <taxon>Rhodocytophagaceae</taxon>
        <taxon>Rhodocytophaga</taxon>
    </lineage>
</organism>
<dbReference type="GO" id="GO:0071555">
    <property type="term" value="P:cell wall organization"/>
    <property type="evidence" value="ECO:0007669"/>
    <property type="project" value="TreeGrafter"/>
</dbReference>
<name>A0A6C0GD00_9BACT</name>
<keyword evidence="6 8" id="KW-0472">Membrane</keyword>
<protein>
    <submittedName>
        <fullName evidence="9">Undecaprenyl/decaprenyl-phosphate alpha-N-acetylglucosaminyl 1-phosphate transferase</fullName>
    </submittedName>
</protein>
<dbReference type="GO" id="GO:0005886">
    <property type="term" value="C:plasma membrane"/>
    <property type="evidence" value="ECO:0007669"/>
    <property type="project" value="UniProtKB-SubCell"/>
</dbReference>
<keyword evidence="5 8" id="KW-1133">Transmembrane helix</keyword>